<evidence type="ECO:0000256" key="3">
    <source>
        <dbReference type="ARBA" id="ARBA00022833"/>
    </source>
</evidence>
<dbReference type="InterPro" id="IPR001628">
    <property type="entry name" value="Znf_hrmn_rcpt"/>
</dbReference>
<keyword evidence="6" id="KW-0804">Transcription</keyword>
<evidence type="ECO:0000256" key="8">
    <source>
        <dbReference type="ARBA" id="ARBA00023242"/>
    </source>
</evidence>
<evidence type="ECO:0000259" key="10">
    <source>
        <dbReference type="PROSITE" id="PS51030"/>
    </source>
</evidence>
<dbReference type="Gene3D" id="3.30.50.10">
    <property type="entry name" value="Erythroid Transcription Factor GATA-1, subunit A"/>
    <property type="match status" value="1"/>
</dbReference>
<dbReference type="GO" id="GO:0000122">
    <property type="term" value="P:negative regulation of transcription by RNA polymerase II"/>
    <property type="evidence" value="ECO:0007669"/>
    <property type="project" value="TreeGrafter"/>
</dbReference>
<dbReference type="GO" id="GO:0045944">
    <property type="term" value="P:positive regulation of transcription by RNA polymerase II"/>
    <property type="evidence" value="ECO:0007669"/>
    <property type="project" value="TreeGrafter"/>
</dbReference>
<dbReference type="EMBL" id="CAEY01000071">
    <property type="status" value="NOT_ANNOTATED_CDS"/>
    <property type="molecule type" value="Genomic_DNA"/>
</dbReference>
<evidence type="ECO:0000256" key="6">
    <source>
        <dbReference type="ARBA" id="ARBA00023163"/>
    </source>
</evidence>
<keyword evidence="5" id="KW-0238">DNA-binding</keyword>
<proteinExistence type="predicted"/>
<keyword evidence="12" id="KW-1185">Reference proteome</keyword>
<evidence type="ECO:0000256" key="5">
    <source>
        <dbReference type="ARBA" id="ARBA00023125"/>
    </source>
</evidence>
<dbReference type="SMART" id="SM00399">
    <property type="entry name" value="ZnF_C4"/>
    <property type="match status" value="1"/>
</dbReference>
<sequence length="584" mass="66541">MNTRTGDELTCLVCSDRAMGNNFGAISCESCKAFFRRNKLRCEFNGKCSITILTRRHCRRCRLEKCFQVGMRKDWILTEEQLQIRRARIQSRKSREIATRANINSPSSSSSSSSSSSTISAVPHLNSSLPYNSYSSTPFSSLNQSIGFHGPSTSHSSNLNYDIYSNLNDDEEDESDNDYEDLCDKMGKKIFTSSSNMLTSLLDNKHYDSQHDHHQSQSYPDLYPDYGQLTSPISSMVLNAPSFLSPTCSTNDYLLASSPVSPLPLNSSSHPFSSNSSSSLDYVQHPTNIFTKLEPSGSIEVETVRSKVYDLIMGSDIKLPINLSNEYITSNLALNQLINKRMDELINAYSTPFHPVPNELYDASNQESWICLLDYSAKLLIASIKNVTSFNRLPLQVRNDLFKESFSSIIVIRSVFLFDRDKIEWRFDSSSKSIKFNLLRLFGAQATSSYLSLVKDFDDLCGRNLKVGLILELISLFNSSNVDMQHQEYIRYEFNYFHQLQSNDSNQSCLQINFKEKYIYTYLLRRYLESTGLSMAQARSDSYDLLMKLEQYKMCNKPLEHLRQICAYQSQKAGQLLSEILDLS</sequence>
<dbReference type="PROSITE" id="PS51257">
    <property type="entry name" value="PROKAR_LIPOPROTEIN"/>
    <property type="match status" value="1"/>
</dbReference>
<reference evidence="12" key="1">
    <citation type="submission" date="2011-08" db="EMBL/GenBank/DDBJ databases">
        <authorList>
            <person name="Rombauts S."/>
        </authorList>
    </citation>
    <scope>NUCLEOTIDE SEQUENCE</scope>
    <source>
        <strain evidence="12">London</strain>
    </source>
</reference>
<dbReference type="SUPFAM" id="SSF57716">
    <property type="entry name" value="Glucocorticoid receptor-like (DNA-binding domain)"/>
    <property type="match status" value="1"/>
</dbReference>
<organism evidence="11 12">
    <name type="scientific">Tetranychus urticae</name>
    <name type="common">Two-spotted spider mite</name>
    <dbReference type="NCBI Taxonomy" id="32264"/>
    <lineage>
        <taxon>Eukaryota</taxon>
        <taxon>Metazoa</taxon>
        <taxon>Ecdysozoa</taxon>
        <taxon>Arthropoda</taxon>
        <taxon>Chelicerata</taxon>
        <taxon>Arachnida</taxon>
        <taxon>Acari</taxon>
        <taxon>Acariformes</taxon>
        <taxon>Trombidiformes</taxon>
        <taxon>Prostigmata</taxon>
        <taxon>Eleutherengona</taxon>
        <taxon>Raphignathae</taxon>
        <taxon>Tetranychoidea</taxon>
        <taxon>Tetranychidae</taxon>
        <taxon>Tetranychus</taxon>
    </lineage>
</organism>
<evidence type="ECO:0000313" key="11">
    <source>
        <dbReference type="EnsemblMetazoa" id="tetur11g01960.1"/>
    </source>
</evidence>
<keyword evidence="8" id="KW-0539">Nucleus</keyword>
<dbReference type="STRING" id="32264.T1KGT7"/>
<dbReference type="GO" id="GO:0004879">
    <property type="term" value="F:nuclear receptor activity"/>
    <property type="evidence" value="ECO:0007669"/>
    <property type="project" value="TreeGrafter"/>
</dbReference>
<evidence type="ECO:0000256" key="1">
    <source>
        <dbReference type="ARBA" id="ARBA00022723"/>
    </source>
</evidence>
<dbReference type="PANTHER" id="PTHR24082:SF283">
    <property type="entry name" value="NUCLEAR HORMONE RECEPTOR HR96"/>
    <property type="match status" value="1"/>
</dbReference>
<keyword evidence="7" id="KW-0675">Receptor</keyword>
<feature type="region of interest" description="Disordered" evidence="9">
    <location>
        <begin position="89"/>
        <end position="119"/>
    </location>
</feature>
<keyword evidence="1" id="KW-0479">Metal-binding</keyword>
<dbReference type="GO" id="GO:0000978">
    <property type="term" value="F:RNA polymerase II cis-regulatory region sequence-specific DNA binding"/>
    <property type="evidence" value="ECO:0007669"/>
    <property type="project" value="TreeGrafter"/>
</dbReference>
<dbReference type="Gene3D" id="1.10.565.10">
    <property type="entry name" value="Retinoid X Receptor"/>
    <property type="match status" value="1"/>
</dbReference>
<dbReference type="Proteomes" id="UP000015104">
    <property type="component" value="Unassembled WGS sequence"/>
</dbReference>
<dbReference type="AlphaFoldDB" id="T1KGT7"/>
<dbReference type="PANTHER" id="PTHR24082">
    <property type="entry name" value="NUCLEAR HORMONE RECEPTOR"/>
    <property type="match status" value="1"/>
</dbReference>
<dbReference type="GO" id="GO:0008270">
    <property type="term" value="F:zinc ion binding"/>
    <property type="evidence" value="ECO:0007669"/>
    <property type="project" value="UniProtKB-KW"/>
</dbReference>
<name>T1KGT7_TETUR</name>
<feature type="domain" description="Nuclear receptor" evidence="10">
    <location>
        <begin position="8"/>
        <end position="78"/>
    </location>
</feature>
<evidence type="ECO:0000313" key="12">
    <source>
        <dbReference type="Proteomes" id="UP000015104"/>
    </source>
</evidence>
<reference evidence="11" key="2">
    <citation type="submission" date="2015-06" db="UniProtKB">
        <authorList>
            <consortium name="EnsemblMetazoa"/>
        </authorList>
    </citation>
    <scope>IDENTIFICATION</scope>
</reference>
<dbReference type="GO" id="GO:0030154">
    <property type="term" value="P:cell differentiation"/>
    <property type="evidence" value="ECO:0007669"/>
    <property type="project" value="TreeGrafter"/>
</dbReference>
<evidence type="ECO:0000256" key="7">
    <source>
        <dbReference type="ARBA" id="ARBA00023170"/>
    </source>
</evidence>
<dbReference type="HOGENOM" id="CLU_007368_12_2_1"/>
<evidence type="ECO:0000256" key="4">
    <source>
        <dbReference type="ARBA" id="ARBA00023015"/>
    </source>
</evidence>
<dbReference type="EnsemblMetazoa" id="tetur11g01960.1">
    <property type="protein sequence ID" value="tetur11g01960.1"/>
    <property type="gene ID" value="tetur11g01960"/>
</dbReference>
<evidence type="ECO:0000256" key="9">
    <source>
        <dbReference type="SAM" id="MobiDB-lite"/>
    </source>
</evidence>
<dbReference type="InterPro" id="IPR013088">
    <property type="entry name" value="Znf_NHR/GATA"/>
</dbReference>
<keyword evidence="4" id="KW-0805">Transcription regulation</keyword>
<dbReference type="PROSITE" id="PS51030">
    <property type="entry name" value="NUCLEAR_REC_DBD_2"/>
    <property type="match status" value="1"/>
</dbReference>
<keyword evidence="3" id="KW-0862">Zinc</keyword>
<accession>T1KGT7</accession>
<keyword evidence="2" id="KW-0863">Zinc-finger</keyword>
<dbReference type="InterPro" id="IPR035500">
    <property type="entry name" value="NHR-like_dom_sf"/>
</dbReference>
<dbReference type="Pfam" id="PF00105">
    <property type="entry name" value="zf-C4"/>
    <property type="match status" value="1"/>
</dbReference>
<evidence type="ECO:0000256" key="2">
    <source>
        <dbReference type="ARBA" id="ARBA00022771"/>
    </source>
</evidence>
<feature type="compositionally biased region" description="Low complexity" evidence="9">
    <location>
        <begin position="105"/>
        <end position="117"/>
    </location>
</feature>
<dbReference type="eggNOG" id="KOG3575">
    <property type="taxonomic scope" value="Eukaryota"/>
</dbReference>
<dbReference type="PROSITE" id="PS00031">
    <property type="entry name" value="NUCLEAR_REC_DBD_1"/>
    <property type="match status" value="1"/>
</dbReference>
<protein>
    <recommendedName>
        <fullName evidence="10">Nuclear receptor domain-containing protein</fullName>
    </recommendedName>
</protein>
<dbReference type="PRINTS" id="PR00047">
    <property type="entry name" value="STROIDFINGER"/>
</dbReference>
<dbReference type="InterPro" id="IPR050234">
    <property type="entry name" value="Nuclear_hormone_rcpt_NR1"/>
</dbReference>